<dbReference type="EC" id="2.7.13.3" evidence="3"/>
<keyword evidence="8" id="KW-0812">Transmembrane</keyword>
<evidence type="ECO:0000256" key="14">
    <source>
        <dbReference type="ARBA" id="ARBA00023136"/>
    </source>
</evidence>
<evidence type="ECO:0000256" key="13">
    <source>
        <dbReference type="ARBA" id="ARBA00023012"/>
    </source>
</evidence>
<evidence type="ECO:0000313" key="16">
    <source>
        <dbReference type="EMBL" id="KJY78123.1"/>
    </source>
</evidence>
<keyword evidence="6" id="KW-0597">Phosphoprotein</keyword>
<evidence type="ECO:0000256" key="3">
    <source>
        <dbReference type="ARBA" id="ARBA00012438"/>
    </source>
</evidence>
<dbReference type="Gene3D" id="3.30.565.10">
    <property type="entry name" value="Histidine kinase-like ATPase, C-terminal domain"/>
    <property type="match status" value="1"/>
</dbReference>
<dbReference type="CDD" id="cd00082">
    <property type="entry name" value="HisKA"/>
    <property type="match status" value="1"/>
</dbReference>
<dbReference type="SMART" id="SM00086">
    <property type="entry name" value="PAC"/>
    <property type="match status" value="1"/>
</dbReference>
<comment type="catalytic activity">
    <reaction evidence="1">
        <text>ATP + protein L-histidine = ADP + protein N-phospho-L-histidine.</text>
        <dbReference type="EC" id="2.7.13.3"/>
    </reaction>
</comment>
<dbReference type="GO" id="GO:0000155">
    <property type="term" value="F:phosphorelay sensor kinase activity"/>
    <property type="evidence" value="ECO:0007669"/>
    <property type="project" value="InterPro"/>
</dbReference>
<dbReference type="AlphaFoldDB" id="A0A837GE70"/>
<dbReference type="GO" id="GO:0005886">
    <property type="term" value="C:plasma membrane"/>
    <property type="evidence" value="ECO:0007669"/>
    <property type="project" value="UniProtKB-SubCell"/>
</dbReference>
<dbReference type="PANTHER" id="PTHR43065:SF42">
    <property type="entry name" value="TWO-COMPONENT SENSOR PPRA"/>
    <property type="match status" value="1"/>
</dbReference>
<dbReference type="InterPro" id="IPR036097">
    <property type="entry name" value="HisK_dim/P_sf"/>
</dbReference>
<evidence type="ECO:0000256" key="5">
    <source>
        <dbReference type="ARBA" id="ARBA00022519"/>
    </source>
</evidence>
<name>A0A837GE70_9VIBR</name>
<evidence type="ECO:0000256" key="7">
    <source>
        <dbReference type="ARBA" id="ARBA00022679"/>
    </source>
</evidence>
<dbReference type="SUPFAM" id="SSF47384">
    <property type="entry name" value="Homodimeric domain of signal transducing histidine kinase"/>
    <property type="match status" value="1"/>
</dbReference>
<keyword evidence="13" id="KW-0902">Two-component regulatory system</keyword>
<evidence type="ECO:0000256" key="4">
    <source>
        <dbReference type="ARBA" id="ARBA00022475"/>
    </source>
</evidence>
<accession>A0A837GE70</accession>
<dbReference type="Gene3D" id="3.30.450.20">
    <property type="entry name" value="PAS domain"/>
    <property type="match status" value="2"/>
</dbReference>
<dbReference type="EMBL" id="JXXR01000001">
    <property type="protein sequence ID" value="KJY78123.1"/>
    <property type="molecule type" value="Genomic_DNA"/>
</dbReference>
<comment type="subcellular location">
    <subcellularLocation>
        <location evidence="2">Cell inner membrane</location>
        <topology evidence="2">Multi-pass membrane protein</topology>
    </subcellularLocation>
</comment>
<reference evidence="16" key="1">
    <citation type="journal article" date="2015" name="BMC Genomics">
        <title>Genome mining reveals unlocked bioactive potential of marine Gram-negative bacteria.</title>
        <authorList>
            <person name="Machado H."/>
            <person name="Sonnenschein E.C."/>
            <person name="Melchiorsen J."/>
            <person name="Gram L."/>
        </authorList>
    </citation>
    <scope>NUCLEOTIDE SEQUENCE</scope>
    <source>
        <strain evidence="16">S2052</strain>
    </source>
</reference>
<dbReference type="SMART" id="SM00387">
    <property type="entry name" value="HATPase_c"/>
    <property type="match status" value="1"/>
</dbReference>
<dbReference type="PROSITE" id="PS50109">
    <property type="entry name" value="HIS_KIN"/>
    <property type="match status" value="1"/>
</dbReference>
<dbReference type="SUPFAM" id="SSF55874">
    <property type="entry name" value="ATPase domain of HSP90 chaperone/DNA topoisomerase II/histidine kinase"/>
    <property type="match status" value="1"/>
</dbReference>
<evidence type="ECO:0000256" key="11">
    <source>
        <dbReference type="ARBA" id="ARBA00022840"/>
    </source>
</evidence>
<evidence type="ECO:0000256" key="10">
    <source>
        <dbReference type="ARBA" id="ARBA00022777"/>
    </source>
</evidence>
<keyword evidence="5" id="KW-0997">Cell inner membrane</keyword>
<dbReference type="InterPro" id="IPR035965">
    <property type="entry name" value="PAS-like_dom_sf"/>
</dbReference>
<evidence type="ECO:0000256" key="1">
    <source>
        <dbReference type="ARBA" id="ARBA00000085"/>
    </source>
</evidence>
<evidence type="ECO:0000256" key="12">
    <source>
        <dbReference type="ARBA" id="ARBA00022989"/>
    </source>
</evidence>
<dbReference type="SMART" id="SM00091">
    <property type="entry name" value="PAS"/>
    <property type="match status" value="1"/>
</dbReference>
<dbReference type="NCBIfam" id="TIGR00229">
    <property type="entry name" value="sensory_box"/>
    <property type="match status" value="1"/>
</dbReference>
<sequence>MVAPQRYGLFAVALLLIGLIQIVSEEVVKQWKLESKQRHAEARFLGYIEEVRRTLRRFDYLPFLVTKDEASVRFLSGEQQLYRKIQQQLIQLDKAANTKGWYVLTDKGTLKISSVQSSQLAGDSAKEIAAKIQQHRGVISHVAASPNSSDYFIAAPLYDGVTIIGIVAVQIDLTLLIDQWFSQGEAILAHHPDSQFFLSSNPFFSSTWFNQHFDSGEMMEYRTLYDGTRIETWQLKEKKYLVQSVTLDDLNWRLVYLTPLQSMLRITRWISASTVVGCLIIMLLTVIRYQRHQKLRSQQRIQKLVEASEKRLNVMLSKTHVGLILIDESGHIRDINPMAKKYFSLSDSMTRHIKVWQLFDSSRSDSPTLELLRNFDKHTYLAEMTEVEILGQRSDGSCFPVMLSLSALPWHERGYYLCTVIDISKRKRAEMALKQSNQMLQVRVEERTKALDNAQQELIESSKMVALGRMSSAIVHELNQPLTGLRTLFSSNQLLLERGETELLKDNMSLAMTLFERMASMTRQLKSFAFQRLDSPQPVSLKEALDEVLQVHQARLYKVDFELRTESAKLIVLGEEARLRHVLGNLVGNALDAMVDTDFPRLDIEVRCSSNEVEIRIIDNGCGVEQDNLERMFEPFYTSKKIGEGLGLGLAIAANNVRDMQGRLNGINNATGGMTFTLVLRKAC</sequence>
<evidence type="ECO:0000256" key="9">
    <source>
        <dbReference type="ARBA" id="ARBA00022741"/>
    </source>
</evidence>
<dbReference type="InterPro" id="IPR001610">
    <property type="entry name" value="PAC"/>
</dbReference>
<dbReference type="Pfam" id="PF13426">
    <property type="entry name" value="PAS_9"/>
    <property type="match status" value="1"/>
</dbReference>
<dbReference type="RefSeq" id="WP_045984977.1">
    <property type="nucleotide sequence ID" value="NZ_CP063051.1"/>
</dbReference>
<keyword evidence="14" id="KW-0472">Membrane</keyword>
<dbReference type="PANTHER" id="PTHR43065">
    <property type="entry name" value="SENSOR HISTIDINE KINASE"/>
    <property type="match status" value="1"/>
</dbReference>
<keyword evidence="10" id="KW-0418">Kinase</keyword>
<evidence type="ECO:0000256" key="2">
    <source>
        <dbReference type="ARBA" id="ARBA00004429"/>
    </source>
</evidence>
<dbReference type="Gene3D" id="1.10.287.130">
    <property type="match status" value="1"/>
</dbReference>
<dbReference type="Pfam" id="PF02518">
    <property type="entry name" value="HATPase_c"/>
    <property type="match status" value="1"/>
</dbReference>
<dbReference type="SUPFAM" id="SSF55785">
    <property type="entry name" value="PYP-like sensor domain (PAS domain)"/>
    <property type="match status" value="1"/>
</dbReference>
<dbReference type="CDD" id="cd00130">
    <property type="entry name" value="PAS"/>
    <property type="match status" value="1"/>
</dbReference>
<gene>
    <name evidence="16" type="ORF">TW71_03615</name>
</gene>
<keyword evidence="12" id="KW-1133">Transmembrane helix</keyword>
<comment type="caution">
    <text evidence="16">The sequence shown here is derived from an EMBL/GenBank/DDBJ whole genome shotgun (WGS) entry which is preliminary data.</text>
</comment>
<organism evidence="16">
    <name type="scientific">Vibrio coralliilyticus</name>
    <dbReference type="NCBI Taxonomy" id="190893"/>
    <lineage>
        <taxon>Bacteria</taxon>
        <taxon>Pseudomonadati</taxon>
        <taxon>Pseudomonadota</taxon>
        <taxon>Gammaproteobacteria</taxon>
        <taxon>Vibrionales</taxon>
        <taxon>Vibrionaceae</taxon>
        <taxon>Vibrio</taxon>
    </lineage>
</organism>
<dbReference type="FunFam" id="1.10.287.130:FF:000049">
    <property type="entry name" value="C4-dicarboxylate transport sensor protein DctB"/>
    <property type="match status" value="1"/>
</dbReference>
<dbReference type="InterPro" id="IPR004358">
    <property type="entry name" value="Sig_transdc_His_kin-like_C"/>
</dbReference>
<dbReference type="InterPro" id="IPR017055">
    <property type="entry name" value="Sig_transdc_His_kinase_DctB"/>
</dbReference>
<evidence type="ECO:0000256" key="6">
    <source>
        <dbReference type="ARBA" id="ARBA00022553"/>
    </source>
</evidence>
<dbReference type="InterPro" id="IPR036890">
    <property type="entry name" value="HATPase_C_sf"/>
</dbReference>
<dbReference type="PIRSF" id="PIRSF036431">
    <property type="entry name" value="STHK_DctB"/>
    <property type="match status" value="1"/>
</dbReference>
<keyword evidence="11" id="KW-0067">ATP-binding</keyword>
<dbReference type="InterPro" id="IPR003594">
    <property type="entry name" value="HATPase_dom"/>
</dbReference>
<evidence type="ECO:0000256" key="8">
    <source>
        <dbReference type="ARBA" id="ARBA00022692"/>
    </source>
</evidence>
<dbReference type="GO" id="GO:0005524">
    <property type="term" value="F:ATP binding"/>
    <property type="evidence" value="ECO:0007669"/>
    <property type="project" value="UniProtKB-KW"/>
</dbReference>
<dbReference type="InterPro" id="IPR000014">
    <property type="entry name" value="PAS"/>
</dbReference>
<dbReference type="InterPro" id="IPR003661">
    <property type="entry name" value="HisK_dim/P_dom"/>
</dbReference>
<keyword evidence="7" id="KW-0808">Transferase</keyword>
<dbReference type="InterPro" id="IPR005467">
    <property type="entry name" value="His_kinase_dom"/>
</dbReference>
<keyword evidence="4" id="KW-1003">Cell membrane</keyword>
<protein>
    <recommendedName>
        <fullName evidence="15">C4-dicarboxylate transport sensor protein DctB</fullName>
        <ecNumber evidence="3">2.7.13.3</ecNumber>
    </recommendedName>
</protein>
<proteinExistence type="predicted"/>
<evidence type="ECO:0000256" key="15">
    <source>
        <dbReference type="ARBA" id="ARBA00073143"/>
    </source>
</evidence>
<dbReference type="PRINTS" id="PR00344">
    <property type="entry name" value="BCTRLSENSOR"/>
</dbReference>
<keyword evidence="9" id="KW-0547">Nucleotide-binding</keyword>